<name>A0ABK0LJ91_RAT</name>
<dbReference type="GeneID" id="134486280"/>
<dbReference type="Gene3D" id="1.20.5.390">
    <property type="entry name" value="L1 transposable element, trimerization domain"/>
    <property type="match status" value="1"/>
</dbReference>
<feature type="compositionally biased region" description="Low complexity" evidence="1">
    <location>
        <begin position="53"/>
        <end position="66"/>
    </location>
</feature>
<sequence>MWYIYTMEYYSAVKNNDFIKFIGKWLELENIILSEVTQSQKDIHDPEPPGLPAKQQQASQQASTAADPTLKINPSLTELKALVHKEPDKNSLFLEEKAAPPLQAASIKLRVMLAFTGMGTCKGCEKRYCKVRTLLSISESPERSSKSAASETPPEPEGTDQINSSLHPNPVGGRAKPSERQTRLGNQKTLRSAHISDSRGNHQTPSGTLVHGSSRKGQRRSSWLLPPWRAQKQHPTSKLEPRDHRKRQGAVDTSITNRIQEIEERISGAEDSIEIIDSTVKDNGKRKKLLIQNIQEIQESM</sequence>
<feature type="region of interest" description="Disordered" evidence="1">
    <location>
        <begin position="39"/>
        <end position="68"/>
    </location>
</feature>
<reference evidence="2" key="3">
    <citation type="submission" date="2025-09" db="UniProtKB">
        <authorList>
            <consortium name="Ensembl"/>
        </authorList>
    </citation>
    <scope>IDENTIFICATION</scope>
    <source>
        <strain evidence="2">Brown Norway</strain>
    </source>
</reference>
<protein>
    <submittedName>
        <fullName evidence="2">Uncharacterized protein</fullName>
    </submittedName>
</protein>
<organism evidence="2 3">
    <name type="scientific">Rattus norvegicus</name>
    <name type="common">Rat</name>
    <dbReference type="NCBI Taxonomy" id="10116"/>
    <lineage>
        <taxon>Eukaryota</taxon>
        <taxon>Metazoa</taxon>
        <taxon>Chordata</taxon>
        <taxon>Craniata</taxon>
        <taxon>Vertebrata</taxon>
        <taxon>Euteleostomi</taxon>
        <taxon>Mammalia</taxon>
        <taxon>Eutheria</taxon>
        <taxon>Euarchontoglires</taxon>
        <taxon>Glires</taxon>
        <taxon>Rodentia</taxon>
        <taxon>Myomorpha</taxon>
        <taxon>Muroidea</taxon>
        <taxon>Muridae</taxon>
        <taxon>Murinae</taxon>
        <taxon>Rattus</taxon>
    </lineage>
</organism>
<reference evidence="2" key="1">
    <citation type="submission" date="2024-01" db="EMBL/GenBank/DDBJ databases">
        <title>GRCr8: a new rat reference genome assembly contstructed from accurate long reads and long range scaffolding.</title>
        <authorList>
            <person name="Doris P.A."/>
            <person name="Kalbfleisch T."/>
            <person name="Li K."/>
            <person name="Howe K."/>
            <person name="Wood J."/>
        </authorList>
    </citation>
    <scope>NUCLEOTIDE SEQUENCE [LARGE SCALE GENOMIC DNA]</scope>
    <source>
        <strain evidence="2">Brown Norway</strain>
    </source>
</reference>
<dbReference type="Proteomes" id="UP000002494">
    <property type="component" value="Chromosome 3"/>
</dbReference>
<reference evidence="2" key="2">
    <citation type="submission" date="2025-08" db="UniProtKB">
        <authorList>
            <consortium name="Ensembl"/>
        </authorList>
    </citation>
    <scope>IDENTIFICATION</scope>
    <source>
        <strain evidence="2">Brown Norway</strain>
    </source>
</reference>
<dbReference type="RefSeq" id="XP_063141265.1">
    <property type="nucleotide sequence ID" value="XM_063285195.1"/>
</dbReference>
<keyword evidence="3" id="KW-1185">Reference proteome</keyword>
<accession>A0ABK0LJ91</accession>
<dbReference type="GeneTree" id="ENSGT01140000284287"/>
<evidence type="ECO:0000313" key="3">
    <source>
        <dbReference type="Proteomes" id="UP000002494"/>
    </source>
</evidence>
<evidence type="ECO:0000313" key="2">
    <source>
        <dbReference type="Ensembl" id="ENSRNOP00000101923.1"/>
    </source>
</evidence>
<proteinExistence type="predicted"/>
<evidence type="ECO:0000256" key="1">
    <source>
        <dbReference type="SAM" id="MobiDB-lite"/>
    </source>
</evidence>
<gene>
    <name evidence="2" type="primary">LOC134486280</name>
</gene>
<dbReference type="Ensembl" id="ENSRNOT00000164738.1">
    <property type="protein sequence ID" value="ENSRNOP00000101923.1"/>
    <property type="gene ID" value="ENSRNOG00000073549.1"/>
</dbReference>
<feature type="region of interest" description="Disordered" evidence="1">
    <location>
        <begin position="138"/>
        <end position="255"/>
    </location>
</feature>